<gene>
    <name evidence="8" type="primary">pal</name>
    <name evidence="12" type="ORF">A6A04_18055</name>
</gene>
<dbReference type="PANTHER" id="PTHR30329:SF21">
    <property type="entry name" value="LIPOPROTEIN YIAD-RELATED"/>
    <property type="match status" value="1"/>
</dbReference>
<dbReference type="HAMAP" id="MF_02204">
    <property type="entry name" value="Pal"/>
    <property type="match status" value="1"/>
</dbReference>
<evidence type="ECO:0000256" key="4">
    <source>
        <dbReference type="ARBA" id="ARBA00023139"/>
    </source>
</evidence>
<comment type="similarity">
    <text evidence="8">Belongs to the Pal lipoprotein family.</text>
</comment>
<dbReference type="SUPFAM" id="SSF103088">
    <property type="entry name" value="OmpA-like"/>
    <property type="match status" value="1"/>
</dbReference>
<dbReference type="InterPro" id="IPR006690">
    <property type="entry name" value="OMPA-like_CS"/>
</dbReference>
<evidence type="ECO:0000256" key="2">
    <source>
        <dbReference type="ARBA" id="ARBA00022729"/>
    </source>
</evidence>
<name>A0A178MNY3_9PROT</name>
<evidence type="ECO:0000256" key="1">
    <source>
        <dbReference type="ARBA" id="ARBA00022618"/>
    </source>
</evidence>
<evidence type="ECO:0000256" key="8">
    <source>
        <dbReference type="HAMAP-Rule" id="MF_02204"/>
    </source>
</evidence>
<evidence type="ECO:0000256" key="10">
    <source>
        <dbReference type="SAM" id="SignalP"/>
    </source>
</evidence>
<dbReference type="Proteomes" id="UP000078428">
    <property type="component" value="Unassembled WGS sequence"/>
</dbReference>
<organism evidence="12 13">
    <name type="scientific">Paramagnetospirillum marisnigri</name>
    <dbReference type="NCBI Taxonomy" id="1285242"/>
    <lineage>
        <taxon>Bacteria</taxon>
        <taxon>Pseudomonadati</taxon>
        <taxon>Pseudomonadota</taxon>
        <taxon>Alphaproteobacteria</taxon>
        <taxon>Rhodospirillales</taxon>
        <taxon>Magnetospirillaceae</taxon>
        <taxon>Paramagnetospirillum</taxon>
    </lineage>
</organism>
<keyword evidence="2 8" id="KW-0732">Signal</keyword>
<feature type="signal peptide" evidence="10">
    <location>
        <begin position="1"/>
        <end position="21"/>
    </location>
</feature>
<keyword evidence="4 8" id="KW-0564">Palmitate</keyword>
<evidence type="ECO:0000256" key="3">
    <source>
        <dbReference type="ARBA" id="ARBA00023136"/>
    </source>
</evidence>
<dbReference type="PROSITE" id="PS51257">
    <property type="entry name" value="PROKAR_LIPOPROTEIN"/>
    <property type="match status" value="1"/>
</dbReference>
<feature type="chain" id="PRO_5008092102" description="Peptidoglycan-associated lipoprotein" evidence="10">
    <location>
        <begin position="22"/>
        <end position="162"/>
    </location>
</feature>
<dbReference type="EMBL" id="LWQT01000053">
    <property type="protein sequence ID" value="OAN50500.1"/>
    <property type="molecule type" value="Genomic_DNA"/>
</dbReference>
<dbReference type="STRING" id="1285242.A6A04_18055"/>
<dbReference type="InterPro" id="IPR039001">
    <property type="entry name" value="Pal"/>
</dbReference>
<dbReference type="InterPro" id="IPR014169">
    <property type="entry name" value="Pal_lipo_C"/>
</dbReference>
<dbReference type="PRINTS" id="PR01021">
    <property type="entry name" value="OMPADOMAIN"/>
</dbReference>
<feature type="domain" description="OmpA-like" evidence="11">
    <location>
        <begin position="48"/>
        <end position="162"/>
    </location>
</feature>
<comment type="subunit">
    <text evidence="8">The Tol-Pal system is composed of five core proteins: the inner membrane proteins TolA, TolQ and TolR, the periplasmic protein TolB and the outer membrane protein Pal. They form a network linking the inner and outer membranes and the peptidoglycan layer.</text>
</comment>
<protein>
    <recommendedName>
        <fullName evidence="8">Peptidoglycan-associated lipoprotein</fullName>
        <shortName evidence="8">PAL</shortName>
    </recommendedName>
</protein>
<feature type="compositionally biased region" description="Low complexity" evidence="9">
    <location>
        <begin position="31"/>
        <end position="40"/>
    </location>
</feature>
<dbReference type="InterPro" id="IPR036737">
    <property type="entry name" value="OmpA-like_sf"/>
</dbReference>
<evidence type="ECO:0000256" key="6">
    <source>
        <dbReference type="ARBA" id="ARBA00023288"/>
    </source>
</evidence>
<comment type="caution">
    <text evidence="12">The sequence shown here is derived from an EMBL/GenBank/DDBJ whole genome shotgun (WGS) entry which is preliminary data.</text>
</comment>
<reference evidence="12 13" key="1">
    <citation type="submission" date="2016-04" db="EMBL/GenBank/DDBJ databases">
        <title>Draft genome sequence of freshwater magnetotactic bacteria Magnetospirillum marisnigri SP-1 and Magnetospirillum moscoviense BB-1.</title>
        <authorList>
            <person name="Koziaeva V."/>
            <person name="Dziuba M.V."/>
            <person name="Ivanov T.M."/>
            <person name="Kuznetsov B."/>
            <person name="Grouzdev D.S."/>
        </authorList>
    </citation>
    <scope>NUCLEOTIDE SEQUENCE [LARGE SCALE GENOMIC DNA]</scope>
    <source>
        <strain evidence="12 13">SP-1</strain>
    </source>
</reference>
<dbReference type="AlphaFoldDB" id="A0A178MNY3"/>
<dbReference type="GO" id="GO:0009279">
    <property type="term" value="C:cell outer membrane"/>
    <property type="evidence" value="ECO:0007669"/>
    <property type="project" value="UniProtKB-SubCell"/>
</dbReference>
<keyword evidence="3 8" id="KW-0472">Membrane</keyword>
<dbReference type="NCBIfam" id="TIGR02802">
    <property type="entry name" value="Pal_lipo"/>
    <property type="match status" value="1"/>
</dbReference>
<comment type="subcellular location">
    <subcellularLocation>
        <location evidence="8">Cell outer membrane</location>
        <topology evidence="8">Lipid-anchor</topology>
    </subcellularLocation>
</comment>
<dbReference type="PROSITE" id="PS51123">
    <property type="entry name" value="OMPA_2"/>
    <property type="match status" value="1"/>
</dbReference>
<dbReference type="InterPro" id="IPR050330">
    <property type="entry name" value="Bact_OuterMem_StrucFunc"/>
</dbReference>
<sequence>MKLRFLSIFAAAALLAACESAPSDTGNKGSTAATTPPAAAKSIAPGSKDDFVANVGDRVFFDFDKSSLRADAKATLSKQAAWLKQYGSYTMTIEGHADERGTREYNLALGEKRANAVKEFLAANGVAASRVKVVSYGKERPVALGSNEAAWSQNRRGVTVLN</sequence>
<dbReference type="PROSITE" id="PS01068">
    <property type="entry name" value="OMPA_1"/>
    <property type="match status" value="1"/>
</dbReference>
<dbReference type="CDD" id="cd07185">
    <property type="entry name" value="OmpA_C-like"/>
    <property type="match status" value="1"/>
</dbReference>
<comment type="function">
    <text evidence="8">Part of the Tol-Pal system, which plays a role in outer membrane invagination during cell division and is important for maintaining outer membrane integrity.</text>
</comment>
<proteinExistence type="inferred from homology"/>
<evidence type="ECO:0000259" key="11">
    <source>
        <dbReference type="PROSITE" id="PS51123"/>
    </source>
</evidence>
<dbReference type="InterPro" id="IPR006664">
    <property type="entry name" value="OMP_bac"/>
</dbReference>
<dbReference type="OrthoDB" id="9809164at2"/>
<accession>A0A178MNY3</accession>
<keyword evidence="7 8" id="KW-0131">Cell cycle</keyword>
<dbReference type="Gene3D" id="3.30.1330.60">
    <property type="entry name" value="OmpA-like domain"/>
    <property type="match status" value="1"/>
</dbReference>
<dbReference type="InterPro" id="IPR006665">
    <property type="entry name" value="OmpA-like"/>
</dbReference>
<evidence type="ECO:0000313" key="12">
    <source>
        <dbReference type="EMBL" id="OAN50500.1"/>
    </source>
</evidence>
<dbReference type="Pfam" id="PF00691">
    <property type="entry name" value="OmpA"/>
    <property type="match status" value="1"/>
</dbReference>
<evidence type="ECO:0000256" key="9">
    <source>
        <dbReference type="SAM" id="MobiDB-lite"/>
    </source>
</evidence>
<evidence type="ECO:0000313" key="13">
    <source>
        <dbReference type="Proteomes" id="UP000078428"/>
    </source>
</evidence>
<keyword evidence="1 8" id="KW-0132">Cell division</keyword>
<keyword evidence="13" id="KW-1185">Reference proteome</keyword>
<keyword evidence="6 8" id="KW-0449">Lipoprotein</keyword>
<evidence type="ECO:0000256" key="5">
    <source>
        <dbReference type="ARBA" id="ARBA00023237"/>
    </source>
</evidence>
<dbReference type="GO" id="GO:0051301">
    <property type="term" value="P:cell division"/>
    <property type="evidence" value="ECO:0007669"/>
    <property type="project" value="UniProtKB-UniRule"/>
</dbReference>
<evidence type="ECO:0000256" key="7">
    <source>
        <dbReference type="ARBA" id="ARBA00023306"/>
    </source>
</evidence>
<dbReference type="PANTHER" id="PTHR30329">
    <property type="entry name" value="STATOR ELEMENT OF FLAGELLAR MOTOR COMPLEX"/>
    <property type="match status" value="1"/>
</dbReference>
<keyword evidence="5 8" id="KW-0998">Cell outer membrane</keyword>
<dbReference type="RefSeq" id="WP_068492247.1">
    <property type="nucleotide sequence ID" value="NZ_LWQT01000053.1"/>
</dbReference>
<feature type="region of interest" description="Disordered" evidence="9">
    <location>
        <begin position="21"/>
        <end position="42"/>
    </location>
</feature>